<comment type="caution">
    <text evidence="2">The sequence shown here is derived from an EMBL/GenBank/DDBJ whole genome shotgun (WGS) entry which is preliminary data.</text>
</comment>
<keyword evidence="1" id="KW-1133">Transmembrane helix</keyword>
<protein>
    <recommendedName>
        <fullName evidence="4">Holin</fullName>
    </recommendedName>
</protein>
<dbReference type="RefSeq" id="WP_034397352.1">
    <property type="nucleotide sequence ID" value="NZ_BKBW01000021.1"/>
</dbReference>
<gene>
    <name evidence="2" type="ORF">CTTA_4945</name>
</gene>
<organism evidence="2 3">
    <name type="scientific">Comamonas testosteroni</name>
    <name type="common">Pseudomonas testosteroni</name>
    <dbReference type="NCBI Taxonomy" id="285"/>
    <lineage>
        <taxon>Bacteria</taxon>
        <taxon>Pseudomonadati</taxon>
        <taxon>Pseudomonadota</taxon>
        <taxon>Betaproteobacteria</taxon>
        <taxon>Burkholderiales</taxon>
        <taxon>Comamonadaceae</taxon>
        <taxon>Comamonas</taxon>
    </lineage>
</organism>
<feature type="transmembrane region" description="Helical" evidence="1">
    <location>
        <begin position="34"/>
        <end position="53"/>
    </location>
</feature>
<evidence type="ECO:0000313" key="2">
    <source>
        <dbReference type="EMBL" id="GEQ77940.1"/>
    </source>
</evidence>
<evidence type="ECO:0000313" key="3">
    <source>
        <dbReference type="Proteomes" id="UP000323105"/>
    </source>
</evidence>
<dbReference type="Proteomes" id="UP000323105">
    <property type="component" value="Unassembled WGS sequence"/>
</dbReference>
<dbReference type="InterPro" id="IPR032124">
    <property type="entry name" value="Phage_F116_holin"/>
</dbReference>
<evidence type="ECO:0000256" key="1">
    <source>
        <dbReference type="SAM" id="Phobius"/>
    </source>
</evidence>
<dbReference type="EMBL" id="BKBW01000021">
    <property type="protein sequence ID" value="GEQ77940.1"/>
    <property type="molecule type" value="Genomic_DNA"/>
</dbReference>
<accession>A0A5A7MKE1</accession>
<keyword evidence="1" id="KW-0472">Membrane</keyword>
<reference evidence="2 3" key="1">
    <citation type="journal article" date="2019" name="Microbiol. Resour. Announc.">
        <title>Draft Genome Sequence of Comamonas testosteroni TA441, a Bacterium That Has a Cryptic Phenol Degradation Gene Cluster.</title>
        <authorList>
            <person name="Arai H."/>
            <person name="Ishii M."/>
        </authorList>
    </citation>
    <scope>NUCLEOTIDE SEQUENCE [LARGE SCALE GENOMIC DNA]</scope>
    <source>
        <strain evidence="2 3">TA441</strain>
    </source>
</reference>
<sequence length="100" mass="10805">MKNETIELMASAGNRTTGGGAIVSFFGWVASSNAIGILGLAVAIIGALVNWYYKREANRRAVAQADLNREEQLLRIKLMRTTGIPTATPACPEREAEVEL</sequence>
<dbReference type="Pfam" id="PF16082">
    <property type="entry name" value="Phage_holin_2_4"/>
    <property type="match status" value="1"/>
</dbReference>
<evidence type="ECO:0008006" key="4">
    <source>
        <dbReference type="Google" id="ProtNLM"/>
    </source>
</evidence>
<proteinExistence type="predicted"/>
<keyword evidence="1" id="KW-0812">Transmembrane</keyword>
<dbReference type="AlphaFoldDB" id="A0A5A7MKE1"/>
<name>A0A5A7MKE1_COMTE</name>